<proteinExistence type="inferred from homology"/>
<evidence type="ECO:0000256" key="7">
    <source>
        <dbReference type="ARBA" id="ARBA00023242"/>
    </source>
</evidence>
<feature type="compositionally biased region" description="Basic and acidic residues" evidence="8">
    <location>
        <begin position="183"/>
        <end position="192"/>
    </location>
</feature>
<evidence type="ECO:0000256" key="3">
    <source>
        <dbReference type="ARBA" id="ARBA00010042"/>
    </source>
</evidence>
<feature type="compositionally biased region" description="Polar residues" evidence="8">
    <location>
        <begin position="285"/>
        <end position="295"/>
    </location>
</feature>
<feature type="compositionally biased region" description="Polar residues" evidence="8">
    <location>
        <begin position="703"/>
        <end position="714"/>
    </location>
</feature>
<dbReference type="GO" id="GO:0005819">
    <property type="term" value="C:spindle"/>
    <property type="evidence" value="ECO:0007669"/>
    <property type="project" value="UniProtKB-SubCell"/>
</dbReference>
<feature type="compositionally biased region" description="Polar residues" evidence="8">
    <location>
        <begin position="169"/>
        <end position="182"/>
    </location>
</feature>
<dbReference type="OrthoDB" id="6123at2759"/>
<keyword evidence="4" id="KW-0963">Cytoplasm</keyword>
<comment type="similarity">
    <text evidence="3">Belongs to the INCENP family.</text>
</comment>
<evidence type="ECO:0000259" key="9">
    <source>
        <dbReference type="Pfam" id="PF03941"/>
    </source>
</evidence>
<dbReference type="PANTHER" id="PTHR13142">
    <property type="entry name" value="INNER CENTROMERE PROTEIN"/>
    <property type="match status" value="1"/>
</dbReference>
<keyword evidence="5" id="KW-0159">Chromosome partition</keyword>
<dbReference type="InterPro" id="IPR005635">
    <property type="entry name" value="Inner_centromere_prot_ARK-bd"/>
</dbReference>
<evidence type="ECO:0000256" key="2">
    <source>
        <dbReference type="ARBA" id="ARBA00004186"/>
    </source>
</evidence>
<feature type="compositionally biased region" description="Polar residues" evidence="8">
    <location>
        <begin position="245"/>
        <end position="255"/>
    </location>
</feature>
<feature type="compositionally biased region" description="Polar residues" evidence="8">
    <location>
        <begin position="304"/>
        <end position="313"/>
    </location>
</feature>
<organism evidence="10 11">
    <name type="scientific">Erysiphe neolycopersici</name>
    <dbReference type="NCBI Taxonomy" id="212602"/>
    <lineage>
        <taxon>Eukaryota</taxon>
        <taxon>Fungi</taxon>
        <taxon>Dikarya</taxon>
        <taxon>Ascomycota</taxon>
        <taxon>Pezizomycotina</taxon>
        <taxon>Leotiomycetes</taxon>
        <taxon>Erysiphales</taxon>
        <taxon>Erysiphaceae</taxon>
        <taxon>Erysiphe</taxon>
    </lineage>
</organism>
<feature type="compositionally biased region" description="Polar residues" evidence="8">
    <location>
        <begin position="127"/>
        <end position="150"/>
    </location>
</feature>
<dbReference type="Proteomes" id="UP000286134">
    <property type="component" value="Unassembled WGS sequence"/>
</dbReference>
<feature type="compositionally biased region" description="Polar residues" evidence="8">
    <location>
        <begin position="1066"/>
        <end position="1094"/>
    </location>
</feature>
<dbReference type="GO" id="GO:0007059">
    <property type="term" value="P:chromosome segregation"/>
    <property type="evidence" value="ECO:0007669"/>
    <property type="project" value="UniProtKB-KW"/>
</dbReference>
<feature type="region of interest" description="Disordered" evidence="8">
    <location>
        <begin position="1065"/>
        <end position="1140"/>
    </location>
</feature>
<gene>
    <name evidence="10" type="ORF">OnM2_028030</name>
</gene>
<dbReference type="AlphaFoldDB" id="A0A420HZZ0"/>
<evidence type="ECO:0000256" key="8">
    <source>
        <dbReference type="SAM" id="MobiDB-lite"/>
    </source>
</evidence>
<dbReference type="Pfam" id="PF03941">
    <property type="entry name" value="INCENP_ARK-bind"/>
    <property type="match status" value="1"/>
</dbReference>
<evidence type="ECO:0000256" key="6">
    <source>
        <dbReference type="ARBA" id="ARBA00023212"/>
    </source>
</evidence>
<dbReference type="PANTHER" id="PTHR13142:SF1">
    <property type="entry name" value="INNER CENTROMERE PROTEIN"/>
    <property type="match status" value="1"/>
</dbReference>
<dbReference type="EMBL" id="MCFK01002890">
    <property type="protein sequence ID" value="RKF62990.1"/>
    <property type="molecule type" value="Genomic_DNA"/>
</dbReference>
<feature type="compositionally biased region" description="Low complexity" evidence="8">
    <location>
        <begin position="261"/>
        <end position="273"/>
    </location>
</feature>
<reference evidence="10 11" key="1">
    <citation type="journal article" date="2018" name="BMC Genomics">
        <title>Comparative genome analyses reveal sequence features reflecting distinct modes of host-adaptation between dicot and monocot powdery mildew.</title>
        <authorList>
            <person name="Wu Y."/>
            <person name="Ma X."/>
            <person name="Pan Z."/>
            <person name="Kale S.D."/>
            <person name="Song Y."/>
            <person name="King H."/>
            <person name="Zhang Q."/>
            <person name="Presley C."/>
            <person name="Deng X."/>
            <person name="Wei C.I."/>
            <person name="Xiao S."/>
        </authorList>
    </citation>
    <scope>NUCLEOTIDE SEQUENCE [LARGE SCALE GENOMIC DNA]</scope>
    <source>
        <strain evidence="10">UMSG2</strain>
    </source>
</reference>
<dbReference type="GO" id="GO:0005634">
    <property type="term" value="C:nucleus"/>
    <property type="evidence" value="ECO:0007669"/>
    <property type="project" value="UniProtKB-SubCell"/>
</dbReference>
<keyword evidence="7" id="KW-0539">Nucleus</keyword>
<sequence length="1224" mass="137826">MTGRRGNRPRAGSPSWISQERSCALQIVQSETEEFTYSVRNEVDWLNEHMAEIFSANQMNVAEIFKTPGKLRGKTPRTLQKNHQFLERPPLSSIFSTLPAESTSDSKDTSHVNPTPNFEVAEDKQVQVKSQLFKASNQKPTAKSKTSDTLSHSEDNRLPSQENYDAPTSEYSSHDSLSTQLTEPDKVLHHSSSDNNKSVIPGGSFHQHRKEIIPLEYTEVCNVQDFSISKKNDVENLKNTLDTISKPFLSNTSSPRLFETNSLPSPQKSSPKSLPEKENPIHSPILQQDLPSSPVTEPIENDMNDVNSQSDGSSPIRLIVRKSSLNFASLPAREPLTTKKSIGNSVSRLSQAEQPRASHLGRKAATKSIGNIANKKDSNGLDLEISELEHEDTDNSMIRIQNKTSTQRLQDQISRLNNFSKDISKSNPANCTVPINLVESNQELVSKNLTILEHVPSEYEDKHLSNNYKNCTVDSIDVLSKHASKSPRPELEALRSISKNKYDNRSDKTYSNTQIYEPESIESSGKILENNVNLVSTPTLNSTQDLEGILTRANNASKLKEINEDLPKQIEISTKPTDKLNHALIEQQETNKEENDKKSIKQTKEDKESNRTNHPLEKVRLKVIGEAHLYKVERERLDNMQVEETCHKLRENQLNASKSDVMRVTRNSPRKIKPLTEAENIDITSSVMDPPKKDTSKIDVYNGVSSSAIRNKSQIGPHDKKRPLKPTRETSKAKPPTVIRVDICSQRGQQYHPSNATLSATLQESLSSQTNTSSQSIKHKASISSIQSKSSFSSFKSAATKAMEAAARKKEKDELAAARKREIKLENERQRTAAKEEERQKEEKKKRQEAEYQAEVQREREKSVKITESKKAASRQAIEKRRLEIEKTKESRKATTVIRNKVTAEPEKVLSVSSKLDSGQSRVQKIQQDTSRIVCTNLTNTTKLPPKRLFQHEVEEQHVRPSVQRNGASIFHNDQHSKRRKTTDSDEDAEFENVRPKMTAPPVRQSGIRYKDMPTKSIFSHGYANNVSSNNLQRSTLISQHNLIQSKPTHPLDMVQLAKGPIPFASISSQGNSQSQKTPAHTTASNVNEKSNARTMIKKTAKSSPKYPNGENIDLPEIHTDSDDDDSDDQPIGVRPGWTDTPEIQKQLEYQEIIDPADVFGQPGPLIMEEVFSKSKDRFHKFRARTSSANWSGTDRLTEDEIQKDLEGRDRVRRQGGWSYDAMV</sequence>
<protein>
    <submittedName>
        <fullName evidence="10">Putative inner centromere protein</fullName>
    </submittedName>
</protein>
<evidence type="ECO:0000256" key="5">
    <source>
        <dbReference type="ARBA" id="ARBA00022829"/>
    </source>
</evidence>
<evidence type="ECO:0000256" key="4">
    <source>
        <dbReference type="ARBA" id="ARBA00022490"/>
    </source>
</evidence>
<name>A0A420HZZ0_9PEZI</name>
<accession>A0A420HZZ0</accession>
<feature type="domain" description="Inner centromere protein ARK-binding" evidence="9">
    <location>
        <begin position="1117"/>
        <end position="1172"/>
    </location>
</feature>
<keyword evidence="11" id="KW-1185">Reference proteome</keyword>
<dbReference type="STRING" id="212602.A0A420HZZ0"/>
<feature type="compositionally biased region" description="Basic and acidic residues" evidence="8">
    <location>
        <begin position="806"/>
        <end position="870"/>
    </location>
</feature>
<evidence type="ECO:0000256" key="1">
    <source>
        <dbReference type="ARBA" id="ARBA00004123"/>
    </source>
</evidence>
<feature type="region of interest" description="Disordered" evidence="8">
    <location>
        <begin position="88"/>
        <end position="203"/>
    </location>
</feature>
<comment type="subcellular location">
    <subcellularLocation>
        <location evidence="2">Cytoplasm</location>
        <location evidence="2">Cytoskeleton</location>
        <location evidence="2">Spindle</location>
    </subcellularLocation>
    <subcellularLocation>
        <location evidence="1">Nucleus</location>
    </subcellularLocation>
</comment>
<feature type="compositionally biased region" description="Basic and acidic residues" evidence="8">
    <location>
        <begin position="589"/>
        <end position="616"/>
    </location>
</feature>
<evidence type="ECO:0000313" key="10">
    <source>
        <dbReference type="EMBL" id="RKF62990.1"/>
    </source>
</evidence>
<feature type="region of interest" description="Disordered" evidence="8">
    <location>
        <begin position="770"/>
        <end position="870"/>
    </location>
</feature>
<feature type="region of interest" description="Disordered" evidence="8">
    <location>
        <begin position="245"/>
        <end position="313"/>
    </location>
</feature>
<feature type="region of interest" description="Disordered" evidence="8">
    <location>
        <begin position="685"/>
        <end position="739"/>
    </location>
</feature>
<keyword evidence="6" id="KW-0206">Cytoskeleton</keyword>
<feature type="region of interest" description="Disordered" evidence="8">
    <location>
        <begin position="586"/>
        <end position="616"/>
    </location>
</feature>
<feature type="region of interest" description="Disordered" evidence="8">
    <location>
        <begin position="964"/>
        <end position="990"/>
    </location>
</feature>
<feature type="compositionally biased region" description="Polar residues" evidence="8">
    <location>
        <begin position="93"/>
        <end position="103"/>
    </location>
</feature>
<comment type="caution">
    <text evidence="10">The sequence shown here is derived from an EMBL/GenBank/DDBJ whole genome shotgun (WGS) entry which is preliminary data.</text>
</comment>
<feature type="compositionally biased region" description="Low complexity" evidence="8">
    <location>
        <begin position="770"/>
        <end position="805"/>
    </location>
</feature>
<evidence type="ECO:0000313" key="11">
    <source>
        <dbReference type="Proteomes" id="UP000286134"/>
    </source>
</evidence>